<keyword evidence="2" id="KW-0805">Transcription regulation</keyword>
<dbReference type="CDD" id="cd00067">
    <property type="entry name" value="GAL4"/>
    <property type="match status" value="1"/>
</dbReference>
<dbReference type="PROSITE" id="PS00463">
    <property type="entry name" value="ZN2_CY6_FUNGAL_1"/>
    <property type="match status" value="1"/>
</dbReference>
<keyword evidence="5" id="KW-0539">Nucleus</keyword>
<gene>
    <name evidence="8" type="ORF">C8Q69DRAFT_459784</name>
</gene>
<evidence type="ECO:0000313" key="8">
    <source>
        <dbReference type="EMBL" id="RWQ98694.1"/>
    </source>
</evidence>
<evidence type="ECO:0000256" key="2">
    <source>
        <dbReference type="ARBA" id="ARBA00023015"/>
    </source>
</evidence>
<dbReference type="InterPro" id="IPR007219">
    <property type="entry name" value="XnlR_reg_dom"/>
</dbReference>
<dbReference type="PANTHER" id="PTHR47431">
    <property type="entry name" value="ZN(II)2CYS6 TRANSCRIPTION FACTOR (EUROFUNG)-RELATED"/>
    <property type="match status" value="1"/>
</dbReference>
<dbReference type="GO" id="GO:0008270">
    <property type="term" value="F:zinc ion binding"/>
    <property type="evidence" value="ECO:0007669"/>
    <property type="project" value="InterPro"/>
</dbReference>
<feature type="region of interest" description="Disordered" evidence="6">
    <location>
        <begin position="57"/>
        <end position="79"/>
    </location>
</feature>
<dbReference type="STRING" id="264951.A0A443I3M6"/>
<organism evidence="8 9">
    <name type="scientific">Byssochlamys spectabilis</name>
    <name type="common">Paecilomyces variotii</name>
    <dbReference type="NCBI Taxonomy" id="264951"/>
    <lineage>
        <taxon>Eukaryota</taxon>
        <taxon>Fungi</taxon>
        <taxon>Dikarya</taxon>
        <taxon>Ascomycota</taxon>
        <taxon>Pezizomycotina</taxon>
        <taxon>Eurotiomycetes</taxon>
        <taxon>Eurotiomycetidae</taxon>
        <taxon>Eurotiales</taxon>
        <taxon>Thermoascaceae</taxon>
        <taxon>Paecilomyces</taxon>
    </lineage>
</organism>
<sequence length="679" mass="75273">MDKQTSEKPKRSDTRKGPIAPPVKLACLACRRSRIRCDGKEICTNCLRKGQECAYTPSRRGGARTSRRFTQNGMQKKSENKQARLLPIEQYIEPGAGLSNLDDNFQDSDLIFDSIFHHDQDAIMSDFQPLRPVSPVVRAYQSDRDVLEAYYVYIHPYFPILPPPNSIPTDRPIAVSESEQNLNNADYEPSSPLSLGILSILSLIPHPDDPNPGSEEAVLFRRNYAECLAQSALESINIETEVPASSTSPAQVLSEASDVYQRVPFHQHVPVELESIIALSILSIYEYAQRGNIKRMRQRAGQAIMAAMDMCLHSESEMEKPDEFTEARRRAWWMTYICVCQGSIVSVTEPTISIHDPRFTTPYPTIGADSTAWSFFIDTQRAIVSATVAVVELNKALKAGTGLQSKLERNRELDNEMKLLAAKADAYLPPHRSTSLLDPEESIVADCLKLIGRIKVNSARIKLHRYSAFFDLPLFSQKHCDLQPSKMREDGSGSGKSPICLCSTSTASLPLPPGLSWKDMSLPETPSSLASDMGLGVRDLLGLGNQMSTKICLKSALNIAQCFDRLPYPNPYGSLGASISLTSRNPAWNTALPRTMPSFACCAMQSGYSMLMVRHKVELMHPKNSTANPTVAKLYSQLHEGLQSVVGALENYSIAFEALTGMRDQIKMMIGSFDPPSER</sequence>
<dbReference type="GO" id="GO:0003677">
    <property type="term" value="F:DNA binding"/>
    <property type="evidence" value="ECO:0007669"/>
    <property type="project" value="UniProtKB-KW"/>
</dbReference>
<dbReference type="GO" id="GO:0006351">
    <property type="term" value="P:DNA-templated transcription"/>
    <property type="evidence" value="ECO:0007669"/>
    <property type="project" value="InterPro"/>
</dbReference>
<dbReference type="GO" id="GO:0000981">
    <property type="term" value="F:DNA-binding transcription factor activity, RNA polymerase II-specific"/>
    <property type="evidence" value="ECO:0007669"/>
    <property type="project" value="InterPro"/>
</dbReference>
<dbReference type="SMART" id="SM00066">
    <property type="entry name" value="GAL4"/>
    <property type="match status" value="1"/>
</dbReference>
<keyword evidence="9" id="KW-1185">Reference proteome</keyword>
<evidence type="ECO:0000256" key="1">
    <source>
        <dbReference type="ARBA" id="ARBA00022723"/>
    </source>
</evidence>
<dbReference type="RefSeq" id="XP_028488339.1">
    <property type="nucleotide sequence ID" value="XM_028630101.1"/>
</dbReference>
<keyword evidence="4" id="KW-0804">Transcription</keyword>
<protein>
    <recommendedName>
        <fullName evidence="7">Zn(2)-C6 fungal-type domain-containing protein</fullName>
    </recommendedName>
</protein>
<comment type="caution">
    <text evidence="8">The sequence shown here is derived from an EMBL/GenBank/DDBJ whole genome shotgun (WGS) entry which is preliminary data.</text>
</comment>
<dbReference type="Proteomes" id="UP000283841">
    <property type="component" value="Unassembled WGS sequence"/>
</dbReference>
<feature type="domain" description="Zn(2)-C6 fungal-type" evidence="7">
    <location>
        <begin position="26"/>
        <end position="55"/>
    </location>
</feature>
<evidence type="ECO:0000256" key="5">
    <source>
        <dbReference type="ARBA" id="ARBA00023242"/>
    </source>
</evidence>
<keyword evidence="1" id="KW-0479">Metal-binding</keyword>
<name>A0A443I3M6_BYSSP</name>
<dbReference type="PANTHER" id="PTHR47431:SF5">
    <property type="entry name" value="ZN(II)2CYS6 TRANSCRIPTION FACTOR (EUROFUNG)"/>
    <property type="match status" value="1"/>
</dbReference>
<evidence type="ECO:0000313" key="9">
    <source>
        <dbReference type="Proteomes" id="UP000283841"/>
    </source>
</evidence>
<dbReference type="Pfam" id="PF00172">
    <property type="entry name" value="Zn_clus"/>
    <property type="match status" value="1"/>
</dbReference>
<keyword evidence="3" id="KW-0238">DNA-binding</keyword>
<dbReference type="CDD" id="cd12148">
    <property type="entry name" value="fungal_TF_MHR"/>
    <property type="match status" value="1"/>
</dbReference>
<dbReference type="InterPro" id="IPR036864">
    <property type="entry name" value="Zn2-C6_fun-type_DNA-bd_sf"/>
</dbReference>
<evidence type="ECO:0000256" key="4">
    <source>
        <dbReference type="ARBA" id="ARBA00023163"/>
    </source>
</evidence>
<evidence type="ECO:0000256" key="3">
    <source>
        <dbReference type="ARBA" id="ARBA00023125"/>
    </source>
</evidence>
<dbReference type="AlphaFoldDB" id="A0A443I3M6"/>
<dbReference type="EMBL" id="RCNU01000002">
    <property type="protein sequence ID" value="RWQ98694.1"/>
    <property type="molecule type" value="Genomic_DNA"/>
</dbReference>
<evidence type="ECO:0000256" key="6">
    <source>
        <dbReference type="SAM" id="MobiDB-lite"/>
    </source>
</evidence>
<dbReference type="Pfam" id="PF04082">
    <property type="entry name" value="Fungal_trans"/>
    <property type="match status" value="1"/>
</dbReference>
<dbReference type="PROSITE" id="PS50048">
    <property type="entry name" value="ZN2_CY6_FUNGAL_2"/>
    <property type="match status" value="1"/>
</dbReference>
<dbReference type="SUPFAM" id="SSF57701">
    <property type="entry name" value="Zn2/Cys6 DNA-binding domain"/>
    <property type="match status" value="1"/>
</dbReference>
<dbReference type="VEuPathDB" id="FungiDB:C8Q69DRAFT_459784"/>
<dbReference type="GeneID" id="39599378"/>
<proteinExistence type="predicted"/>
<accession>A0A443I3M6</accession>
<evidence type="ECO:0000259" key="7">
    <source>
        <dbReference type="PROSITE" id="PS50048"/>
    </source>
</evidence>
<reference evidence="8 9" key="1">
    <citation type="journal article" date="2018" name="Front. Microbiol.">
        <title>Genomic and genetic insights into a cosmopolitan fungus, Paecilomyces variotii (Eurotiales).</title>
        <authorList>
            <person name="Urquhart A.S."/>
            <person name="Mondo S.J."/>
            <person name="Makela M.R."/>
            <person name="Hane J.K."/>
            <person name="Wiebenga A."/>
            <person name="He G."/>
            <person name="Mihaltcheva S."/>
            <person name="Pangilinan J."/>
            <person name="Lipzen A."/>
            <person name="Barry K."/>
            <person name="de Vries R.P."/>
            <person name="Grigoriev I.V."/>
            <person name="Idnurm A."/>
        </authorList>
    </citation>
    <scope>NUCLEOTIDE SEQUENCE [LARGE SCALE GENOMIC DNA]</scope>
    <source>
        <strain evidence="8 9">CBS 101075</strain>
    </source>
</reference>
<dbReference type="InterPro" id="IPR001138">
    <property type="entry name" value="Zn2Cys6_DnaBD"/>
</dbReference>
<dbReference type="Gene3D" id="4.10.240.10">
    <property type="entry name" value="Zn(2)-C6 fungal-type DNA-binding domain"/>
    <property type="match status" value="1"/>
</dbReference>